<dbReference type="OrthoDB" id="1747374at2759"/>
<dbReference type="EMBL" id="BKCP01009515">
    <property type="protein sequence ID" value="GER51113.1"/>
    <property type="molecule type" value="Genomic_DNA"/>
</dbReference>
<name>A0A5A7R072_STRAF</name>
<protein>
    <submittedName>
        <fullName evidence="1">Kinesin light chain</fullName>
    </submittedName>
</protein>
<keyword evidence="2" id="KW-1185">Reference proteome</keyword>
<gene>
    <name evidence="1" type="ORF">STAS_28474</name>
</gene>
<sequence>MDSASAREVLLADKTAPANFAATRCSFRRTDRYYGELIGCIGFEMGQQVFSWATVLDNARCQESANLLAFKWCLMQLSLHNDHRGKALTCCLDSLNTVLCGLVVSSAGLEEGLISLNLTFPISVTYIRQPGRHFHSPTKKHLSSRRSSNHRLPSVSFVNRDASAAERRFKPSVTFTIIRRPRSIHRLKEFQTIDGRQLQTIGDRQTREILVYFWLFGDGCEAFLLLNQSGLKYVIQLREERFGNANPNVDNEKRRLVELERGGITERLDDYLGRECLMPLKNLAFHHSNNTV</sequence>
<evidence type="ECO:0000313" key="1">
    <source>
        <dbReference type="EMBL" id="GER51113.1"/>
    </source>
</evidence>
<comment type="caution">
    <text evidence="1">The sequence shown here is derived from an EMBL/GenBank/DDBJ whole genome shotgun (WGS) entry which is preliminary data.</text>
</comment>
<reference evidence="2" key="1">
    <citation type="journal article" date="2019" name="Curr. Biol.">
        <title>Genome Sequence of Striga asiatica Provides Insight into the Evolution of Plant Parasitism.</title>
        <authorList>
            <person name="Yoshida S."/>
            <person name="Kim S."/>
            <person name="Wafula E.K."/>
            <person name="Tanskanen J."/>
            <person name="Kim Y.M."/>
            <person name="Honaas L."/>
            <person name="Yang Z."/>
            <person name="Spallek T."/>
            <person name="Conn C.E."/>
            <person name="Ichihashi Y."/>
            <person name="Cheong K."/>
            <person name="Cui S."/>
            <person name="Der J.P."/>
            <person name="Gundlach H."/>
            <person name="Jiao Y."/>
            <person name="Hori C."/>
            <person name="Ishida J.K."/>
            <person name="Kasahara H."/>
            <person name="Kiba T."/>
            <person name="Kim M.S."/>
            <person name="Koo N."/>
            <person name="Laohavisit A."/>
            <person name="Lee Y.H."/>
            <person name="Lumba S."/>
            <person name="McCourt P."/>
            <person name="Mortimer J.C."/>
            <person name="Mutuku J.M."/>
            <person name="Nomura T."/>
            <person name="Sasaki-Sekimoto Y."/>
            <person name="Seto Y."/>
            <person name="Wang Y."/>
            <person name="Wakatake T."/>
            <person name="Sakakibara H."/>
            <person name="Demura T."/>
            <person name="Yamaguchi S."/>
            <person name="Yoneyama K."/>
            <person name="Manabe R.I."/>
            <person name="Nelson D.C."/>
            <person name="Schulman A.H."/>
            <person name="Timko M.P."/>
            <person name="dePamphilis C.W."/>
            <person name="Choi D."/>
            <person name="Shirasu K."/>
        </authorList>
    </citation>
    <scope>NUCLEOTIDE SEQUENCE [LARGE SCALE GENOMIC DNA]</scope>
    <source>
        <strain evidence="2">cv. UVA1</strain>
    </source>
</reference>
<dbReference type="AlphaFoldDB" id="A0A5A7R072"/>
<dbReference type="Proteomes" id="UP000325081">
    <property type="component" value="Unassembled WGS sequence"/>
</dbReference>
<evidence type="ECO:0000313" key="2">
    <source>
        <dbReference type="Proteomes" id="UP000325081"/>
    </source>
</evidence>
<accession>A0A5A7R072</accession>
<organism evidence="1 2">
    <name type="scientific">Striga asiatica</name>
    <name type="common">Asiatic witchweed</name>
    <name type="synonym">Buchnera asiatica</name>
    <dbReference type="NCBI Taxonomy" id="4170"/>
    <lineage>
        <taxon>Eukaryota</taxon>
        <taxon>Viridiplantae</taxon>
        <taxon>Streptophyta</taxon>
        <taxon>Embryophyta</taxon>
        <taxon>Tracheophyta</taxon>
        <taxon>Spermatophyta</taxon>
        <taxon>Magnoliopsida</taxon>
        <taxon>eudicotyledons</taxon>
        <taxon>Gunneridae</taxon>
        <taxon>Pentapetalae</taxon>
        <taxon>asterids</taxon>
        <taxon>lamiids</taxon>
        <taxon>Lamiales</taxon>
        <taxon>Orobanchaceae</taxon>
        <taxon>Buchnereae</taxon>
        <taxon>Striga</taxon>
    </lineage>
</organism>
<proteinExistence type="predicted"/>